<keyword evidence="2" id="KW-1185">Reference proteome</keyword>
<name>A0AA41VKC1_PAPNU</name>
<dbReference type="AlphaFoldDB" id="A0AA41VKC1"/>
<evidence type="ECO:0000313" key="2">
    <source>
        <dbReference type="Proteomes" id="UP001177140"/>
    </source>
</evidence>
<dbReference type="Proteomes" id="UP001177140">
    <property type="component" value="Unassembled WGS sequence"/>
</dbReference>
<sequence length="262" mass="31518">MDGVNWIVRMKIEHHNLLLVAGRTRMQRFLELKDLYSPSYLPYLFIRDDDQQLQMGVAEVFPGAKNLMFAFHIKRNVCAHFNKCMNKDTPEDLEKIKRAWDVLWMYESEAMYKINLNYVEILWGRRTRSGFLMLRRNGWLVKKNLFMRTNEIKHFGNKPRRRRACYSYMIPQIYEECLVNQGIKIRASFARSKNICLHEHRRSPYIKHLVYHVSRTDLDLISFEFGQKDPRHCQHNIRKTHGLPCACEIFKRYRMGQTLQLD</sequence>
<proteinExistence type="predicted"/>
<accession>A0AA41VKC1</accession>
<protein>
    <recommendedName>
        <fullName evidence="3">Protein FAR1-RELATED SEQUENCE</fullName>
    </recommendedName>
</protein>
<evidence type="ECO:0000313" key="1">
    <source>
        <dbReference type="EMBL" id="MCL7042866.1"/>
    </source>
</evidence>
<comment type="caution">
    <text evidence="1">The sequence shown here is derived from an EMBL/GenBank/DDBJ whole genome shotgun (WGS) entry which is preliminary data.</text>
</comment>
<gene>
    <name evidence="1" type="ORF">MKW94_018215</name>
</gene>
<evidence type="ECO:0008006" key="3">
    <source>
        <dbReference type="Google" id="ProtNLM"/>
    </source>
</evidence>
<reference evidence="1" key="1">
    <citation type="submission" date="2022-03" db="EMBL/GenBank/DDBJ databases">
        <title>A functionally conserved STORR gene fusion in Papaver species that diverged 16.8 million years ago.</title>
        <authorList>
            <person name="Catania T."/>
        </authorList>
    </citation>
    <scope>NUCLEOTIDE SEQUENCE</scope>
    <source>
        <strain evidence="1">S-191538</strain>
    </source>
</reference>
<organism evidence="1 2">
    <name type="scientific">Papaver nudicaule</name>
    <name type="common">Iceland poppy</name>
    <dbReference type="NCBI Taxonomy" id="74823"/>
    <lineage>
        <taxon>Eukaryota</taxon>
        <taxon>Viridiplantae</taxon>
        <taxon>Streptophyta</taxon>
        <taxon>Embryophyta</taxon>
        <taxon>Tracheophyta</taxon>
        <taxon>Spermatophyta</taxon>
        <taxon>Magnoliopsida</taxon>
        <taxon>Ranunculales</taxon>
        <taxon>Papaveraceae</taxon>
        <taxon>Papaveroideae</taxon>
        <taxon>Papaver</taxon>
    </lineage>
</organism>
<dbReference type="EMBL" id="JAJJMA010240288">
    <property type="protein sequence ID" value="MCL7042866.1"/>
    <property type="molecule type" value="Genomic_DNA"/>
</dbReference>